<dbReference type="GO" id="GO:0004316">
    <property type="term" value="F:3-oxoacyl-[acyl-carrier-protein] reductase (NADPH) activity"/>
    <property type="evidence" value="ECO:0007669"/>
    <property type="project" value="UniProtKB-EC"/>
</dbReference>
<dbReference type="Pfam" id="PF13561">
    <property type="entry name" value="adh_short_C2"/>
    <property type="match status" value="1"/>
</dbReference>
<evidence type="ECO:0000259" key="2">
    <source>
        <dbReference type="SMART" id="SM00822"/>
    </source>
</evidence>
<comment type="similarity">
    <text evidence="1">Belongs to the short-chain dehydrogenases/reductases (SDR) family.</text>
</comment>
<dbReference type="NCBIfam" id="NF005559">
    <property type="entry name" value="PRK07231.1"/>
    <property type="match status" value="1"/>
</dbReference>
<dbReference type="InterPro" id="IPR002347">
    <property type="entry name" value="SDR_fam"/>
</dbReference>
<feature type="domain" description="Ketoreductase" evidence="2">
    <location>
        <begin position="8"/>
        <end position="196"/>
    </location>
</feature>
<comment type="caution">
    <text evidence="3">The sequence shown here is derived from an EMBL/GenBank/DDBJ whole genome shotgun (WGS) entry which is preliminary data.</text>
</comment>
<gene>
    <name evidence="3" type="primary">fabG_8</name>
    <name evidence="3" type="ORF">PAECIP111802_01163</name>
</gene>
<dbReference type="RefSeq" id="WP_218097487.1">
    <property type="nucleotide sequence ID" value="NZ_CAJVCE010000002.1"/>
</dbReference>
<dbReference type="PANTHER" id="PTHR42760">
    <property type="entry name" value="SHORT-CHAIN DEHYDROGENASES/REDUCTASES FAMILY MEMBER"/>
    <property type="match status" value="1"/>
</dbReference>
<dbReference type="EC" id="1.1.1.100" evidence="3"/>
<dbReference type="Proteomes" id="UP000730618">
    <property type="component" value="Unassembled WGS sequence"/>
</dbReference>
<dbReference type="EMBL" id="CAJVCE010000002">
    <property type="protein sequence ID" value="CAG7625380.1"/>
    <property type="molecule type" value="Genomic_DNA"/>
</dbReference>
<dbReference type="InterPro" id="IPR057326">
    <property type="entry name" value="KR_dom"/>
</dbReference>
<dbReference type="InterPro" id="IPR020904">
    <property type="entry name" value="Sc_DH/Rdtase_CS"/>
</dbReference>
<organism evidence="3 4">
    <name type="scientific">Paenibacillus allorhizosphaerae</name>
    <dbReference type="NCBI Taxonomy" id="2849866"/>
    <lineage>
        <taxon>Bacteria</taxon>
        <taxon>Bacillati</taxon>
        <taxon>Bacillota</taxon>
        <taxon>Bacilli</taxon>
        <taxon>Bacillales</taxon>
        <taxon>Paenibacillaceae</taxon>
        <taxon>Paenibacillus</taxon>
    </lineage>
</organism>
<dbReference type="PANTHER" id="PTHR42760:SF40">
    <property type="entry name" value="3-OXOACYL-[ACYL-CARRIER-PROTEIN] REDUCTASE, CHLOROPLASTIC"/>
    <property type="match status" value="1"/>
</dbReference>
<protein>
    <submittedName>
        <fullName evidence="3">3-oxoacyl-[acyl-carrier-protein] reductase FabG</fullName>
        <ecNumber evidence="3">1.1.1.100</ecNumber>
    </submittedName>
</protein>
<name>A0ABM8VDF9_9BACL</name>
<keyword evidence="4" id="KW-1185">Reference proteome</keyword>
<reference evidence="3 4" key="1">
    <citation type="submission" date="2021-06" db="EMBL/GenBank/DDBJ databases">
        <authorList>
            <person name="Criscuolo A."/>
        </authorList>
    </citation>
    <scope>NUCLEOTIDE SEQUENCE [LARGE SCALE GENOMIC DNA]</scope>
    <source>
        <strain evidence="4">CIP 111802</strain>
    </source>
</reference>
<dbReference type="SMART" id="SM00822">
    <property type="entry name" value="PKS_KR"/>
    <property type="match status" value="1"/>
</dbReference>
<sequence>MKIDLTNQVALVTGSSGGIGRAIAIELAACGAKVIVHYLSNREGAEETAGVIRQAGGDAVVIQADVTDLDQIEALVKQSEQAFGTGIDILVNNAGNLIERRTIEEMTLDLYRSIIDVNLTSAVFVTKAVIAGMKAKGGGAILNLSSLAAHNGGGPGSSIYAASKGAILTLTKSMAKELASYGIRANCLAPGFIEDTKFHSTFTSAEARKATIASIPLGRGGVPQDITGIAAFLVSSHSSFITGETIEINGGVFMR</sequence>
<evidence type="ECO:0000313" key="4">
    <source>
        <dbReference type="Proteomes" id="UP000730618"/>
    </source>
</evidence>
<accession>A0ABM8VDF9</accession>
<evidence type="ECO:0000313" key="3">
    <source>
        <dbReference type="EMBL" id="CAG7625380.1"/>
    </source>
</evidence>
<evidence type="ECO:0000256" key="1">
    <source>
        <dbReference type="ARBA" id="ARBA00006484"/>
    </source>
</evidence>
<proteinExistence type="inferred from homology"/>
<keyword evidence="3" id="KW-0560">Oxidoreductase</keyword>
<dbReference type="PROSITE" id="PS00061">
    <property type="entry name" value="ADH_SHORT"/>
    <property type="match status" value="1"/>
</dbReference>